<dbReference type="Proteomes" id="UP000290174">
    <property type="component" value="Unassembled WGS sequence"/>
</dbReference>
<accession>A0A4Q0QKH3</accession>
<reference evidence="1 2" key="1">
    <citation type="submission" date="2018-11" db="EMBL/GenBank/DDBJ databases">
        <title>Bradyrhizobium sp. nov., isolated from effective nodules of peanut in China.</title>
        <authorList>
            <person name="Li Y."/>
        </authorList>
    </citation>
    <scope>NUCLEOTIDE SEQUENCE [LARGE SCALE GENOMIC DNA]</scope>
    <source>
        <strain evidence="1 2">CCBAU 51770</strain>
    </source>
</reference>
<evidence type="ECO:0000313" key="1">
    <source>
        <dbReference type="EMBL" id="RXG94437.1"/>
    </source>
</evidence>
<organism evidence="1 2">
    <name type="scientific">Bradyrhizobium zhanjiangense</name>
    <dbReference type="NCBI Taxonomy" id="1325107"/>
    <lineage>
        <taxon>Bacteria</taxon>
        <taxon>Pseudomonadati</taxon>
        <taxon>Pseudomonadota</taxon>
        <taxon>Alphaproteobacteria</taxon>
        <taxon>Hyphomicrobiales</taxon>
        <taxon>Nitrobacteraceae</taxon>
        <taxon>Bradyrhizobium</taxon>
    </lineage>
</organism>
<dbReference type="AlphaFoldDB" id="A0A4Q0QKH3"/>
<name>A0A4Q0QKH3_9BRAD</name>
<comment type="caution">
    <text evidence="1">The sequence shown here is derived from an EMBL/GenBank/DDBJ whole genome shotgun (WGS) entry which is preliminary data.</text>
</comment>
<proteinExistence type="predicted"/>
<gene>
    <name evidence="1" type="ORF">EAS61_19865</name>
</gene>
<protein>
    <submittedName>
        <fullName evidence="1">Uncharacterized protein</fullName>
    </submittedName>
</protein>
<evidence type="ECO:0000313" key="2">
    <source>
        <dbReference type="Proteomes" id="UP000290174"/>
    </source>
</evidence>
<sequence>MARFEVLGLDTDRELIRSIAKQLAEDGTEAERIRSTLRQTMTAEPAKKGGILAALRRSPLVGTDLDVTRARVTGRKVDL</sequence>
<dbReference type="EMBL" id="RKMK01000018">
    <property type="protein sequence ID" value="RXG94437.1"/>
    <property type="molecule type" value="Genomic_DNA"/>
</dbReference>